<dbReference type="FunFam" id="3.40.309.10:FF:000002">
    <property type="entry name" value="Methylmalonate-semialdehyde dehydrogenase (Acylating)"/>
    <property type="match status" value="1"/>
</dbReference>
<feature type="domain" description="Aldehyde dehydrogenase" evidence="4">
    <location>
        <begin position="14"/>
        <end position="480"/>
    </location>
</feature>
<accession>A0A8J7M497</accession>
<dbReference type="EC" id="1.2.1.27" evidence="1"/>
<dbReference type="InterPro" id="IPR016160">
    <property type="entry name" value="Ald_DH_CS_CYS"/>
</dbReference>
<dbReference type="Proteomes" id="UP000655420">
    <property type="component" value="Unassembled WGS sequence"/>
</dbReference>
<dbReference type="CDD" id="cd07085">
    <property type="entry name" value="ALDH_F6_MMSDH"/>
    <property type="match status" value="1"/>
</dbReference>
<dbReference type="InterPro" id="IPR016163">
    <property type="entry name" value="Ald_DH_C"/>
</dbReference>
<dbReference type="InterPro" id="IPR016162">
    <property type="entry name" value="Ald_DH_N"/>
</dbReference>
<name>A0A8J7M497_9RHOB</name>
<evidence type="ECO:0000256" key="3">
    <source>
        <dbReference type="ARBA" id="ARBA00023027"/>
    </source>
</evidence>
<keyword evidence="2" id="KW-0560">Oxidoreductase</keyword>
<dbReference type="RefSeq" id="WP_200606136.1">
    <property type="nucleotide sequence ID" value="NZ_JAEHHL010000001.1"/>
</dbReference>
<evidence type="ECO:0000313" key="5">
    <source>
        <dbReference type="EMBL" id="MBK0397875.1"/>
    </source>
</evidence>
<dbReference type="Gene3D" id="3.40.309.10">
    <property type="entry name" value="Aldehyde Dehydrogenase, Chain A, domain 2"/>
    <property type="match status" value="1"/>
</dbReference>
<dbReference type="GO" id="GO:0004491">
    <property type="term" value="F:methylmalonate-semialdehyde dehydrogenase (acylating, NAD) activity"/>
    <property type="evidence" value="ECO:0007669"/>
    <property type="project" value="UniProtKB-EC"/>
</dbReference>
<dbReference type="PANTHER" id="PTHR43866:SF4">
    <property type="entry name" value="MALONATE-SEMIALDEHYDE DEHYDROGENASE"/>
    <property type="match status" value="1"/>
</dbReference>
<dbReference type="AlphaFoldDB" id="A0A8J7M497"/>
<dbReference type="SUPFAM" id="SSF53720">
    <property type="entry name" value="ALDH-like"/>
    <property type="match status" value="1"/>
</dbReference>
<proteinExistence type="predicted"/>
<evidence type="ECO:0000256" key="1">
    <source>
        <dbReference type="ARBA" id="ARBA00013048"/>
    </source>
</evidence>
<sequence>MTTELTHFIGGKHVKGTSGRFADVFNPATGEVQAKVPLASKAEVRAAVENAMAAQPAWAAQNPQKRARVMMKFVQLLHRDMDKLAEALSREHGKTLPDARGDVQRGLEVAEFCIGAPHLLKGEYTDGAGPGIDMYSMRQALGVVAGITPFNFPAMIPMWKFCPALVCGNAFILKPSERDPSVPLMLAELMLEAGAPEGILNVVNGDKESVDAILDDTDIHAVGFVGSTPIAHYVYSRGTAAGKRVQCFGGAKNHMIVMPDADIDQAVDALIGAGYGAAGERCMAISVAVPVGEETADRLISKLAPRVESLKIGPYTAGEDVDFGPLVTREAYTRVKGLVDSGVKQGADLVVDGRNFRLQGYEDGNFIGGCLFDRVTKDMDIYKTEIFGPVLCTVRAKTYEEALGLAMDHEYGNGTAIFTRDGDTARDFANRINIGMVGINVPIPVPLAYHTFGGWKKSVFGDLNQHGPDAIRFYTRTKTVTARWPSGVKEGAEFSIPVMG</sequence>
<evidence type="ECO:0000256" key="2">
    <source>
        <dbReference type="ARBA" id="ARBA00023002"/>
    </source>
</evidence>
<dbReference type="PROSITE" id="PS00070">
    <property type="entry name" value="ALDEHYDE_DEHYDR_CYS"/>
    <property type="match status" value="1"/>
</dbReference>
<dbReference type="InterPro" id="IPR016161">
    <property type="entry name" value="Ald_DH/histidinol_DH"/>
</dbReference>
<dbReference type="PANTHER" id="PTHR43866">
    <property type="entry name" value="MALONATE-SEMIALDEHYDE DEHYDROGENASE"/>
    <property type="match status" value="1"/>
</dbReference>
<dbReference type="InterPro" id="IPR015590">
    <property type="entry name" value="Aldehyde_DH_dom"/>
</dbReference>
<keyword evidence="6" id="KW-1185">Reference proteome</keyword>
<dbReference type="Pfam" id="PF00171">
    <property type="entry name" value="Aldedh"/>
    <property type="match status" value="1"/>
</dbReference>
<gene>
    <name evidence="5" type="ORF">H0I76_01625</name>
</gene>
<dbReference type="GO" id="GO:0006574">
    <property type="term" value="P:L-valine catabolic process"/>
    <property type="evidence" value="ECO:0007669"/>
    <property type="project" value="TreeGrafter"/>
</dbReference>
<dbReference type="GO" id="GO:0006210">
    <property type="term" value="P:thymine catabolic process"/>
    <property type="evidence" value="ECO:0007669"/>
    <property type="project" value="TreeGrafter"/>
</dbReference>
<dbReference type="Gene3D" id="3.40.605.10">
    <property type="entry name" value="Aldehyde Dehydrogenase, Chain A, domain 1"/>
    <property type="match status" value="1"/>
</dbReference>
<dbReference type="InterPro" id="IPR010061">
    <property type="entry name" value="MeMal-semiAld_DH"/>
</dbReference>
<dbReference type="FunFam" id="3.40.605.10:FF:000003">
    <property type="entry name" value="Methylmalonate-semialdehyde dehydrogenase [acylating]"/>
    <property type="match status" value="1"/>
</dbReference>
<dbReference type="NCBIfam" id="TIGR01722">
    <property type="entry name" value="MMSDH"/>
    <property type="match status" value="1"/>
</dbReference>
<comment type="caution">
    <text evidence="5">The sequence shown here is derived from an EMBL/GenBank/DDBJ whole genome shotgun (WGS) entry which is preliminary data.</text>
</comment>
<evidence type="ECO:0000313" key="6">
    <source>
        <dbReference type="Proteomes" id="UP000655420"/>
    </source>
</evidence>
<reference evidence="5" key="1">
    <citation type="submission" date="2020-12" db="EMBL/GenBank/DDBJ databases">
        <title>Bacterial taxonomy.</title>
        <authorList>
            <person name="Pan X."/>
        </authorList>
    </citation>
    <scope>NUCLEOTIDE SEQUENCE</scope>
    <source>
        <strain evidence="5">M0105</strain>
    </source>
</reference>
<protein>
    <recommendedName>
        <fullName evidence="1">methylmalonate-semialdehyde dehydrogenase (CoA acylating)</fullName>
        <ecNumber evidence="1">1.2.1.27</ecNumber>
    </recommendedName>
</protein>
<organism evidence="5 6">
    <name type="scientific">Thermohalobaculum xanthum</name>
    <dbReference type="NCBI Taxonomy" id="2753746"/>
    <lineage>
        <taxon>Bacteria</taxon>
        <taxon>Pseudomonadati</taxon>
        <taxon>Pseudomonadota</taxon>
        <taxon>Alphaproteobacteria</taxon>
        <taxon>Rhodobacterales</taxon>
        <taxon>Paracoccaceae</taxon>
        <taxon>Thermohalobaculum</taxon>
    </lineage>
</organism>
<evidence type="ECO:0000259" key="4">
    <source>
        <dbReference type="Pfam" id="PF00171"/>
    </source>
</evidence>
<keyword evidence="3" id="KW-0520">NAD</keyword>
<dbReference type="EMBL" id="JAEHHL010000001">
    <property type="protein sequence ID" value="MBK0397875.1"/>
    <property type="molecule type" value="Genomic_DNA"/>
</dbReference>